<dbReference type="Gene3D" id="3.30.450.20">
    <property type="entry name" value="PAS domain"/>
    <property type="match status" value="1"/>
</dbReference>
<evidence type="ECO:0000256" key="3">
    <source>
        <dbReference type="ARBA" id="ARBA00022500"/>
    </source>
</evidence>
<feature type="domain" description="HAMP" evidence="12">
    <location>
        <begin position="305"/>
        <end position="360"/>
    </location>
</feature>
<evidence type="ECO:0000256" key="4">
    <source>
        <dbReference type="ARBA" id="ARBA00022692"/>
    </source>
</evidence>
<accession>A0A7C8LJN8</accession>
<evidence type="ECO:0000256" key="6">
    <source>
        <dbReference type="ARBA" id="ARBA00023136"/>
    </source>
</evidence>
<sequence length="666" mass="72640">MKFKSISKQITLLFGMLMFVICASLGISAYFSAHNALKANIDENLLEIARADAKIISGKVDSQLNALEALANSPWIKSKDLTTKEKLDLLKGELERSGYLDILIADPNGNALSAFGNSFNIREREFFIKALSGERAVSDPMVSKTDGSLIVVFGVPIKEGNTVIGVLAANRDGNELTNFAAEMQYGSQEVFMINNKSTMISNKDQSLVLEMFNIFEQYESTPELEGLYKLAKKMTERQMGVGEYTFFGVTKYMGYSPIEGTNWSLGVTAPKSVIMAKVTDLNKTMVTLSAVFILIGIALTLLIARNISRPIKETTEYLNLIATGDFTGNISEKLLSRRDELGSLADSLAKMQNSMREMMKAVLDESSIVSGMLATINDHMYTLNESIEEISATAEELSAGTEETTASAEEMNATSLELEKAVESIALKAQEGVTTVSKVNSISENIKMVAINSKQEALDIYSKSKTNLQTAIEQAKAVEQIHELSNTILEITAKTNLLSLNAAIEAARAGESGKGFAVVADEIRKLAEESKTSVSRIQEVTIEVLSVVNALSSSSMEIMDFIDQKVLGDYESLVQTSERYNDLSKVINDIVTEFSSTSEELLASIHNMVHAITQISSSASEEAIGITNIAEKAENIVNMTENVVNLANSSNEKSKSLVNIVKQFKI</sequence>
<keyword evidence="5 10" id="KW-1133">Transmembrane helix</keyword>
<keyword evidence="3" id="KW-0145">Chemotaxis</keyword>
<dbReference type="PANTHER" id="PTHR32089">
    <property type="entry name" value="METHYL-ACCEPTING CHEMOTAXIS PROTEIN MCPB"/>
    <property type="match status" value="1"/>
</dbReference>
<evidence type="ECO:0000313" key="13">
    <source>
        <dbReference type="EMBL" id="KAE9634900.1"/>
    </source>
</evidence>
<evidence type="ECO:0000259" key="12">
    <source>
        <dbReference type="PROSITE" id="PS50885"/>
    </source>
</evidence>
<organism evidence="13 14">
    <name type="scientific">Defluviitalea raffinosedens</name>
    <dbReference type="NCBI Taxonomy" id="1450156"/>
    <lineage>
        <taxon>Bacteria</taxon>
        <taxon>Bacillati</taxon>
        <taxon>Bacillota</taxon>
        <taxon>Clostridia</taxon>
        <taxon>Lachnospirales</taxon>
        <taxon>Defluviitaleaceae</taxon>
        <taxon>Defluviitalea</taxon>
    </lineage>
</organism>
<dbReference type="EMBL" id="WSLF01000004">
    <property type="protein sequence ID" value="KAE9634900.1"/>
    <property type="molecule type" value="Genomic_DNA"/>
</dbReference>
<dbReference type="GO" id="GO:0006935">
    <property type="term" value="P:chemotaxis"/>
    <property type="evidence" value="ECO:0007669"/>
    <property type="project" value="UniProtKB-KW"/>
</dbReference>
<dbReference type="CDD" id="cd12914">
    <property type="entry name" value="PDC1_DGC_like"/>
    <property type="match status" value="1"/>
</dbReference>
<dbReference type="SMART" id="SM00283">
    <property type="entry name" value="MA"/>
    <property type="match status" value="1"/>
</dbReference>
<evidence type="ECO:0000256" key="10">
    <source>
        <dbReference type="SAM" id="Phobius"/>
    </source>
</evidence>
<dbReference type="SMART" id="SM00304">
    <property type="entry name" value="HAMP"/>
    <property type="match status" value="1"/>
</dbReference>
<comment type="subcellular location">
    <subcellularLocation>
        <location evidence="1">Cell membrane</location>
        <topology evidence="1">Multi-pass membrane protein</topology>
    </subcellularLocation>
</comment>
<dbReference type="SUPFAM" id="SSF103190">
    <property type="entry name" value="Sensory domain-like"/>
    <property type="match status" value="1"/>
</dbReference>
<dbReference type="Gene3D" id="1.10.287.950">
    <property type="entry name" value="Methyl-accepting chemotaxis protein"/>
    <property type="match status" value="1"/>
</dbReference>
<comment type="caution">
    <text evidence="13">The sequence shown here is derived from an EMBL/GenBank/DDBJ whole genome shotgun (WGS) entry which is preliminary data.</text>
</comment>
<comment type="similarity">
    <text evidence="8">Belongs to the methyl-accepting chemotaxis (MCP) protein family.</text>
</comment>
<dbReference type="GO" id="GO:0005886">
    <property type="term" value="C:plasma membrane"/>
    <property type="evidence" value="ECO:0007669"/>
    <property type="project" value="UniProtKB-SubCell"/>
</dbReference>
<evidence type="ECO:0000256" key="9">
    <source>
        <dbReference type="PROSITE-ProRule" id="PRU00284"/>
    </source>
</evidence>
<evidence type="ECO:0000256" key="7">
    <source>
        <dbReference type="ARBA" id="ARBA00023224"/>
    </source>
</evidence>
<dbReference type="InterPro" id="IPR003660">
    <property type="entry name" value="HAMP_dom"/>
</dbReference>
<dbReference type="PANTHER" id="PTHR32089:SF112">
    <property type="entry name" value="LYSOZYME-LIKE PROTEIN-RELATED"/>
    <property type="match status" value="1"/>
</dbReference>
<proteinExistence type="inferred from homology"/>
<keyword evidence="2" id="KW-1003">Cell membrane</keyword>
<keyword evidence="6 10" id="KW-0472">Membrane</keyword>
<dbReference type="Pfam" id="PF02743">
    <property type="entry name" value="dCache_1"/>
    <property type="match status" value="1"/>
</dbReference>
<keyword evidence="4 10" id="KW-0812">Transmembrane</keyword>
<dbReference type="AlphaFoldDB" id="A0A7C8LJN8"/>
<dbReference type="InterPro" id="IPR004089">
    <property type="entry name" value="MCPsignal_dom"/>
</dbReference>
<dbReference type="RefSeq" id="WP_158739987.1">
    <property type="nucleotide sequence ID" value="NZ_JAFBEP010000007.1"/>
</dbReference>
<feature type="domain" description="Methyl-accepting transducer" evidence="11">
    <location>
        <begin position="379"/>
        <end position="630"/>
    </location>
</feature>
<dbReference type="CDD" id="cd12912">
    <property type="entry name" value="PDC2_MCP_like"/>
    <property type="match status" value="1"/>
</dbReference>
<gene>
    <name evidence="13" type="ORF">GND95_06205</name>
</gene>
<evidence type="ECO:0000256" key="2">
    <source>
        <dbReference type="ARBA" id="ARBA00022475"/>
    </source>
</evidence>
<dbReference type="Pfam" id="PF00672">
    <property type="entry name" value="HAMP"/>
    <property type="match status" value="1"/>
</dbReference>
<evidence type="ECO:0000256" key="1">
    <source>
        <dbReference type="ARBA" id="ARBA00004651"/>
    </source>
</evidence>
<dbReference type="OrthoDB" id="9814363at2"/>
<evidence type="ECO:0000313" key="14">
    <source>
        <dbReference type="Proteomes" id="UP000483018"/>
    </source>
</evidence>
<dbReference type="InterPro" id="IPR033479">
    <property type="entry name" value="dCache_1"/>
</dbReference>
<name>A0A7C8LJN8_9FIRM</name>
<dbReference type="GO" id="GO:0007165">
    <property type="term" value="P:signal transduction"/>
    <property type="evidence" value="ECO:0007669"/>
    <property type="project" value="UniProtKB-KW"/>
</dbReference>
<evidence type="ECO:0000256" key="8">
    <source>
        <dbReference type="ARBA" id="ARBA00029447"/>
    </source>
</evidence>
<dbReference type="Proteomes" id="UP000483018">
    <property type="component" value="Unassembled WGS sequence"/>
</dbReference>
<dbReference type="PROSITE" id="PS50111">
    <property type="entry name" value="CHEMOTAXIS_TRANSDUC_2"/>
    <property type="match status" value="1"/>
</dbReference>
<dbReference type="SUPFAM" id="SSF58104">
    <property type="entry name" value="Methyl-accepting chemotaxis protein (MCP) signaling domain"/>
    <property type="match status" value="1"/>
</dbReference>
<dbReference type="InterPro" id="IPR029151">
    <property type="entry name" value="Sensor-like_sf"/>
</dbReference>
<dbReference type="CDD" id="cd06225">
    <property type="entry name" value="HAMP"/>
    <property type="match status" value="1"/>
</dbReference>
<reference evidence="13 14" key="1">
    <citation type="submission" date="2019-12" db="EMBL/GenBank/DDBJ databases">
        <title>Defluviitalea raffinosedens, isolated from a biogas fermenter, genome sequencing and characterization.</title>
        <authorList>
            <person name="Rettenmaier R."/>
            <person name="Schneider M."/>
            <person name="Neuhaus K."/>
            <person name="Liebl W."/>
            <person name="Zverlov V."/>
        </authorList>
    </citation>
    <scope>NUCLEOTIDE SEQUENCE [LARGE SCALE GENOMIC DNA]</scope>
    <source>
        <strain evidence="13 14">249c-K6</strain>
    </source>
</reference>
<evidence type="ECO:0000259" key="11">
    <source>
        <dbReference type="PROSITE" id="PS50111"/>
    </source>
</evidence>
<feature type="transmembrane region" description="Helical" evidence="10">
    <location>
        <begin position="285"/>
        <end position="304"/>
    </location>
</feature>
<protein>
    <submittedName>
        <fullName evidence="13">HAMP domain-containing protein</fullName>
    </submittedName>
</protein>
<dbReference type="PROSITE" id="PS50885">
    <property type="entry name" value="HAMP"/>
    <property type="match status" value="1"/>
</dbReference>
<evidence type="ECO:0000256" key="5">
    <source>
        <dbReference type="ARBA" id="ARBA00022989"/>
    </source>
</evidence>
<feature type="transmembrane region" description="Helical" evidence="10">
    <location>
        <begin position="12"/>
        <end position="31"/>
    </location>
</feature>
<keyword evidence="7 9" id="KW-0807">Transducer</keyword>
<dbReference type="Pfam" id="PF00015">
    <property type="entry name" value="MCPsignal"/>
    <property type="match status" value="1"/>
</dbReference>
<keyword evidence="14" id="KW-1185">Reference proteome</keyword>